<dbReference type="PANTHER" id="PTHR42743">
    <property type="entry name" value="AMINO-ACID AMINOTRANSFERASE"/>
    <property type="match status" value="1"/>
</dbReference>
<comment type="pathway">
    <text evidence="10">Cofactor biosynthesis; tetrahydrofolate biosynthesis; 4-aminobenzoate from chorismate: step 2/2.</text>
</comment>
<evidence type="ECO:0000256" key="18">
    <source>
        <dbReference type="ARBA" id="ARBA00080135"/>
    </source>
</evidence>
<accession>A0A095VV26</accession>
<dbReference type="Gene3D" id="3.30.470.10">
    <property type="match status" value="1"/>
</dbReference>
<name>A0A095VV26_9GAMM</name>
<dbReference type="EC" id="4.1.3.38" evidence="11"/>
<comment type="function">
    <text evidence="16">Involved in the biosynthesis of p-aminobenzoate (PABA), a precursor of tetrahydrofolate. Converts 4-amino-4-deoxychorismate into 4-aminobenzoate (PABA) and pyruvate.</text>
</comment>
<evidence type="ECO:0000256" key="12">
    <source>
        <dbReference type="ARBA" id="ARBA00048212"/>
    </source>
</evidence>
<keyword evidence="8 20" id="KW-0663">Pyridoxal phosphate</keyword>
<dbReference type="OrthoDB" id="21319at2"/>
<dbReference type="InterPro" id="IPR036038">
    <property type="entry name" value="Aminotransferase-like"/>
</dbReference>
<dbReference type="PATRIC" id="fig|1265313.6.peg.377"/>
<sequence length="285" mass="31032">MNTVYLNGAWTPMTEARISPMDRGFLFGDGIYEVVPSYGGRPVGLGPHLRRLATGLDALEIDPGLTEGDWRQLVSQLIERNGAGNLGIYLHVSRGAYDKRNHAYPAEVQATVFAYAFEIPAAPSGDPAQVRAYRVSTAEDLRWKRCHIKATALLGNVMHMRQGQAAGNDETILFNTAGELTEAAACNVFLVSGGAVATPPLDHQKLPGITRELVLDILRRYSDVTVEERVVHREELAEADEVWLTSSSKEIAPVTAIDGHPVGDGRVGPVWASAQALFAAHKFEY</sequence>
<dbReference type="STRING" id="1265313.HRUBRA_00381"/>
<dbReference type="PANTHER" id="PTHR42743:SF11">
    <property type="entry name" value="AMINODEOXYCHORISMATE LYASE"/>
    <property type="match status" value="1"/>
</dbReference>
<proteinExistence type="inferred from homology"/>
<reference evidence="21 22" key="1">
    <citation type="journal article" date="2014" name="Genome Announc.">
        <title>Genome Sequence of Gammaproteobacterial Pseudohaliea rubra Type Strain DSM 19751, Isolated from Coastal Seawater of the Mediterranean Sea.</title>
        <authorList>
            <person name="Spring S."/>
            <person name="Fiebig A."/>
            <person name="Riedel T."/>
            <person name="Goker M."/>
            <person name="Klenk H.P."/>
        </authorList>
    </citation>
    <scope>NUCLEOTIDE SEQUENCE [LARGE SCALE GENOMIC DNA]</scope>
    <source>
        <strain evidence="21 22">DSM 19751</strain>
    </source>
</reference>
<evidence type="ECO:0000256" key="10">
    <source>
        <dbReference type="ARBA" id="ARBA00035633"/>
    </source>
</evidence>
<evidence type="ECO:0000256" key="7">
    <source>
        <dbReference type="ARBA" id="ARBA00013053"/>
    </source>
</evidence>
<comment type="catalytic activity">
    <reaction evidence="13">
        <text>L-isoleucine + 2-oxoglutarate = (S)-3-methyl-2-oxopentanoate + L-glutamate</text>
        <dbReference type="Rhea" id="RHEA:24801"/>
        <dbReference type="ChEBI" id="CHEBI:16810"/>
        <dbReference type="ChEBI" id="CHEBI:29985"/>
        <dbReference type="ChEBI" id="CHEBI:35146"/>
        <dbReference type="ChEBI" id="CHEBI:58045"/>
        <dbReference type="EC" id="2.6.1.42"/>
    </reaction>
</comment>
<evidence type="ECO:0000256" key="4">
    <source>
        <dbReference type="ARBA" id="ARBA00004931"/>
    </source>
</evidence>
<evidence type="ECO:0000256" key="1">
    <source>
        <dbReference type="ARBA" id="ARBA00001933"/>
    </source>
</evidence>
<dbReference type="InterPro" id="IPR001544">
    <property type="entry name" value="Aminotrans_IV"/>
</dbReference>
<dbReference type="SUPFAM" id="SSF56752">
    <property type="entry name" value="D-aminoacid aminotransferase-like PLP-dependent enzymes"/>
    <property type="match status" value="1"/>
</dbReference>
<dbReference type="eggNOG" id="COG0115">
    <property type="taxonomic scope" value="Bacteria"/>
</dbReference>
<comment type="pathway">
    <text evidence="3">Amino-acid biosynthesis; L-isoleucine biosynthesis; L-isoleucine from 2-oxobutanoate: step 4/4.</text>
</comment>
<dbReference type="GO" id="GO:0008696">
    <property type="term" value="F:4-amino-4-deoxychorismate lyase activity"/>
    <property type="evidence" value="ECO:0007669"/>
    <property type="project" value="UniProtKB-EC"/>
</dbReference>
<evidence type="ECO:0000256" key="6">
    <source>
        <dbReference type="ARBA" id="ARBA00009320"/>
    </source>
</evidence>
<dbReference type="InterPro" id="IPR043132">
    <property type="entry name" value="BCAT-like_C"/>
</dbReference>
<keyword evidence="21" id="KW-0032">Aminotransferase</keyword>
<evidence type="ECO:0000256" key="13">
    <source>
        <dbReference type="ARBA" id="ARBA00048798"/>
    </source>
</evidence>
<evidence type="ECO:0000256" key="2">
    <source>
        <dbReference type="ARBA" id="ARBA00003109"/>
    </source>
</evidence>
<dbReference type="FunFam" id="3.20.10.10:FF:000002">
    <property type="entry name" value="D-alanine aminotransferase"/>
    <property type="match status" value="1"/>
</dbReference>
<dbReference type="InterPro" id="IPR043131">
    <property type="entry name" value="BCAT-like_N"/>
</dbReference>
<evidence type="ECO:0000256" key="8">
    <source>
        <dbReference type="ARBA" id="ARBA00022898"/>
    </source>
</evidence>
<comment type="pathway">
    <text evidence="4">Amino-acid biosynthesis; L-valine biosynthesis; L-valine from pyruvate: step 4/4.</text>
</comment>
<dbReference type="InterPro" id="IPR018300">
    <property type="entry name" value="Aminotrans_IV_CS"/>
</dbReference>
<dbReference type="PROSITE" id="PS00770">
    <property type="entry name" value="AA_TRANSFER_CLASS_4"/>
    <property type="match status" value="1"/>
</dbReference>
<evidence type="ECO:0000256" key="9">
    <source>
        <dbReference type="ARBA" id="ARBA00022909"/>
    </source>
</evidence>
<organism evidence="21 22">
    <name type="scientific">Pseudohaliea rubra DSM 19751</name>
    <dbReference type="NCBI Taxonomy" id="1265313"/>
    <lineage>
        <taxon>Bacteria</taxon>
        <taxon>Pseudomonadati</taxon>
        <taxon>Pseudomonadota</taxon>
        <taxon>Gammaproteobacteria</taxon>
        <taxon>Cellvibrionales</taxon>
        <taxon>Halieaceae</taxon>
        <taxon>Pseudohaliea</taxon>
    </lineage>
</organism>
<evidence type="ECO:0000256" key="14">
    <source>
        <dbReference type="ARBA" id="ARBA00049229"/>
    </source>
</evidence>
<dbReference type="HOGENOM" id="CLU_020844_4_1_6"/>
<evidence type="ECO:0000313" key="21">
    <source>
        <dbReference type="EMBL" id="KGE04908.1"/>
    </source>
</evidence>
<evidence type="ECO:0000256" key="15">
    <source>
        <dbReference type="ARBA" id="ARBA00049529"/>
    </source>
</evidence>
<gene>
    <name evidence="21" type="ORF">HRUBRA_00381</name>
</gene>
<dbReference type="Gene3D" id="3.20.10.10">
    <property type="entry name" value="D-amino Acid Aminotransferase, subunit A, domain 2"/>
    <property type="match status" value="1"/>
</dbReference>
<comment type="catalytic activity">
    <reaction evidence="14">
        <text>L-leucine + 2-oxoglutarate = 4-methyl-2-oxopentanoate + L-glutamate</text>
        <dbReference type="Rhea" id="RHEA:18321"/>
        <dbReference type="ChEBI" id="CHEBI:16810"/>
        <dbReference type="ChEBI" id="CHEBI:17865"/>
        <dbReference type="ChEBI" id="CHEBI:29985"/>
        <dbReference type="ChEBI" id="CHEBI:57427"/>
        <dbReference type="EC" id="2.6.1.42"/>
    </reaction>
</comment>
<protein>
    <recommendedName>
        <fullName evidence="17">Aminodeoxychorismate lyase</fullName>
        <ecNumber evidence="7">2.6.1.42</ecNumber>
        <ecNumber evidence="11">4.1.3.38</ecNumber>
    </recommendedName>
    <alternativeName>
        <fullName evidence="18">4-amino-4-deoxychorismate lyase</fullName>
    </alternativeName>
</protein>
<dbReference type="AlphaFoldDB" id="A0A095VV26"/>
<keyword evidence="22" id="KW-1185">Reference proteome</keyword>
<dbReference type="GO" id="GO:0052654">
    <property type="term" value="F:L-leucine-2-oxoglutarate transaminase activity"/>
    <property type="evidence" value="ECO:0007669"/>
    <property type="project" value="RHEA"/>
</dbReference>
<dbReference type="GO" id="GO:0052656">
    <property type="term" value="F:L-isoleucine-2-oxoglutarate transaminase activity"/>
    <property type="evidence" value="ECO:0007669"/>
    <property type="project" value="RHEA"/>
</dbReference>
<dbReference type="EC" id="2.6.1.42" evidence="7"/>
<comment type="cofactor">
    <cofactor evidence="1 20">
        <name>pyridoxal 5'-phosphate</name>
        <dbReference type="ChEBI" id="CHEBI:597326"/>
    </cofactor>
</comment>
<dbReference type="GO" id="GO:0052655">
    <property type="term" value="F:L-valine-2-oxoglutarate transaminase activity"/>
    <property type="evidence" value="ECO:0007669"/>
    <property type="project" value="RHEA"/>
</dbReference>
<comment type="catalytic activity">
    <reaction evidence="15">
        <text>4-amino-4-deoxychorismate = 4-aminobenzoate + pyruvate + H(+)</text>
        <dbReference type="Rhea" id="RHEA:16201"/>
        <dbReference type="ChEBI" id="CHEBI:15361"/>
        <dbReference type="ChEBI" id="CHEBI:15378"/>
        <dbReference type="ChEBI" id="CHEBI:17836"/>
        <dbReference type="ChEBI" id="CHEBI:58406"/>
        <dbReference type="EC" id="4.1.3.38"/>
    </reaction>
</comment>
<dbReference type="Proteomes" id="UP000029640">
    <property type="component" value="Unassembled WGS sequence"/>
</dbReference>
<evidence type="ECO:0000256" key="20">
    <source>
        <dbReference type="RuleBase" id="RU004516"/>
    </source>
</evidence>
<keyword evidence="21" id="KW-0808">Transferase</keyword>
<comment type="caution">
    <text evidence="21">The sequence shown here is derived from an EMBL/GenBank/DDBJ whole genome shotgun (WGS) entry which is preliminary data.</text>
</comment>
<comment type="function">
    <text evidence="2">Acts on leucine, isoleucine and valine.</text>
</comment>
<dbReference type="GO" id="GO:0008652">
    <property type="term" value="P:amino acid biosynthetic process"/>
    <property type="evidence" value="ECO:0007669"/>
    <property type="project" value="UniProtKB-ARBA"/>
</dbReference>
<evidence type="ECO:0000256" key="19">
    <source>
        <dbReference type="RuleBase" id="RU004106"/>
    </source>
</evidence>
<keyword evidence="9" id="KW-0289">Folate biosynthesis</keyword>
<dbReference type="Pfam" id="PF01063">
    <property type="entry name" value="Aminotran_4"/>
    <property type="match status" value="1"/>
</dbReference>
<comment type="catalytic activity">
    <reaction evidence="12">
        <text>L-valine + 2-oxoglutarate = 3-methyl-2-oxobutanoate + L-glutamate</text>
        <dbReference type="Rhea" id="RHEA:24813"/>
        <dbReference type="ChEBI" id="CHEBI:11851"/>
        <dbReference type="ChEBI" id="CHEBI:16810"/>
        <dbReference type="ChEBI" id="CHEBI:29985"/>
        <dbReference type="ChEBI" id="CHEBI:57762"/>
        <dbReference type="EC" id="2.6.1.42"/>
    </reaction>
</comment>
<dbReference type="EMBL" id="AUVB01000013">
    <property type="protein sequence ID" value="KGE04908.1"/>
    <property type="molecule type" value="Genomic_DNA"/>
</dbReference>
<evidence type="ECO:0000313" key="22">
    <source>
        <dbReference type="Proteomes" id="UP000029640"/>
    </source>
</evidence>
<evidence type="ECO:0000256" key="16">
    <source>
        <dbReference type="ARBA" id="ARBA00054027"/>
    </source>
</evidence>
<evidence type="ECO:0000256" key="11">
    <source>
        <dbReference type="ARBA" id="ARBA00035676"/>
    </source>
</evidence>
<evidence type="ECO:0000256" key="3">
    <source>
        <dbReference type="ARBA" id="ARBA00004824"/>
    </source>
</evidence>
<evidence type="ECO:0000256" key="17">
    <source>
        <dbReference type="ARBA" id="ARBA00069174"/>
    </source>
</evidence>
<dbReference type="RefSeq" id="WP_035513772.1">
    <property type="nucleotide sequence ID" value="NZ_KN234746.1"/>
</dbReference>
<comment type="pathway">
    <text evidence="5">Amino-acid biosynthesis; L-leucine biosynthesis; L-leucine from 3-methyl-2-oxobutanoate: step 4/4.</text>
</comment>
<evidence type="ECO:0000256" key="5">
    <source>
        <dbReference type="ARBA" id="ARBA00005072"/>
    </source>
</evidence>
<dbReference type="InterPro" id="IPR050571">
    <property type="entry name" value="Class-IV_PLP-Dep_Aminotrnsfr"/>
</dbReference>
<dbReference type="GO" id="GO:0046656">
    <property type="term" value="P:folic acid biosynthetic process"/>
    <property type="evidence" value="ECO:0007669"/>
    <property type="project" value="UniProtKB-KW"/>
</dbReference>
<comment type="similarity">
    <text evidence="6 19">Belongs to the class-IV pyridoxal-phosphate-dependent aminotransferase family.</text>
</comment>